<evidence type="ECO:0000313" key="2">
    <source>
        <dbReference type="EMBL" id="EFP02598.1"/>
    </source>
</evidence>
<dbReference type="EMBL" id="DS268448">
    <property type="protein sequence ID" value="EFP02598.1"/>
    <property type="molecule type" value="Genomic_DNA"/>
</dbReference>
<keyword evidence="3" id="KW-1185">Reference proteome</keyword>
<accession>E3MIJ1</accession>
<organism evidence="3">
    <name type="scientific">Caenorhabditis remanei</name>
    <name type="common">Caenorhabditis vulgaris</name>
    <dbReference type="NCBI Taxonomy" id="31234"/>
    <lineage>
        <taxon>Eukaryota</taxon>
        <taxon>Metazoa</taxon>
        <taxon>Ecdysozoa</taxon>
        <taxon>Nematoda</taxon>
        <taxon>Chromadorea</taxon>
        <taxon>Rhabditida</taxon>
        <taxon>Rhabditina</taxon>
        <taxon>Rhabditomorpha</taxon>
        <taxon>Rhabditoidea</taxon>
        <taxon>Rhabditidae</taxon>
        <taxon>Peloderinae</taxon>
        <taxon>Caenorhabditis</taxon>
    </lineage>
</organism>
<proteinExistence type="predicted"/>
<dbReference type="InParanoid" id="E3MIJ1"/>
<gene>
    <name evidence="2" type="ORF">CRE_02383</name>
</gene>
<protein>
    <submittedName>
        <fullName evidence="2">Uncharacterized protein</fullName>
    </submittedName>
</protein>
<feature type="compositionally biased region" description="Polar residues" evidence="1">
    <location>
        <begin position="108"/>
        <end position="119"/>
    </location>
</feature>
<feature type="region of interest" description="Disordered" evidence="1">
    <location>
        <begin position="101"/>
        <end position="129"/>
    </location>
</feature>
<dbReference type="AlphaFoldDB" id="E3MIJ1"/>
<dbReference type="HOGENOM" id="CLU_1950797_0_0_1"/>
<evidence type="ECO:0000256" key="1">
    <source>
        <dbReference type="SAM" id="MobiDB-lite"/>
    </source>
</evidence>
<dbReference type="Proteomes" id="UP000008281">
    <property type="component" value="Unassembled WGS sequence"/>
</dbReference>
<evidence type="ECO:0000313" key="3">
    <source>
        <dbReference type="Proteomes" id="UP000008281"/>
    </source>
</evidence>
<name>E3MIJ1_CAERE</name>
<sequence length="129" mass="14753">MPRILLKQIHGKKKSPIELYQGNFLDPKLEHIILEATVIYTNNQDGEFILYLKKVTSLFIFSLHVTFPNFRELAKFVKGQRGQCHIKLVISKVSLRKFQKAMEPGDNGANQEKVPSSSKWPRWDSAAAA</sequence>
<reference evidence="2" key="1">
    <citation type="submission" date="2007-07" db="EMBL/GenBank/DDBJ databases">
        <title>PCAP assembly of the Caenorhabditis remanei genome.</title>
        <authorList>
            <consortium name="The Caenorhabditis remanei Sequencing Consortium"/>
            <person name="Wilson R.K."/>
        </authorList>
    </citation>
    <scope>NUCLEOTIDE SEQUENCE [LARGE SCALE GENOMIC DNA]</scope>
    <source>
        <strain evidence="2">PB4641</strain>
    </source>
</reference>